<evidence type="ECO:0000259" key="1">
    <source>
        <dbReference type="PROSITE" id="PS50011"/>
    </source>
</evidence>
<proteinExistence type="predicted"/>
<dbReference type="PROSITE" id="PS50011">
    <property type="entry name" value="PROTEIN_KINASE_DOM"/>
    <property type="match status" value="1"/>
</dbReference>
<evidence type="ECO:0000313" key="3">
    <source>
        <dbReference type="Proteomes" id="UP000684084"/>
    </source>
</evidence>
<dbReference type="AlphaFoldDB" id="A0A916E2U7"/>
<dbReference type="InterPro" id="IPR000719">
    <property type="entry name" value="Prot_kinase_dom"/>
</dbReference>
<dbReference type="GO" id="GO:0004672">
    <property type="term" value="F:protein kinase activity"/>
    <property type="evidence" value="ECO:0007669"/>
    <property type="project" value="InterPro"/>
</dbReference>
<comment type="caution">
    <text evidence="2">The sequence shown here is derived from an EMBL/GenBank/DDBJ whole genome shotgun (WGS) entry which is preliminary data.</text>
</comment>
<sequence length="156" mass="18253">MEWIEYDKFKDVEYLAKGGFGTVFKAIWKDGFINKWDYENDQWEREAETKVALKSLHNSQDITTQFLKEIEAHNSSCSSVGWIVRCFGITKDPETENFMMIMELKEAIYTSKLLDFKNLPEPKNTNNNEDLLGSEYSESMSFDFTKLDINSKDENN</sequence>
<dbReference type="OrthoDB" id="2414060at2759"/>
<accession>A0A916E2U7</accession>
<dbReference type="GO" id="GO:0005524">
    <property type="term" value="F:ATP binding"/>
    <property type="evidence" value="ECO:0007669"/>
    <property type="project" value="InterPro"/>
</dbReference>
<reference evidence="2" key="1">
    <citation type="submission" date="2020-05" db="EMBL/GenBank/DDBJ databases">
        <authorList>
            <person name="Rincon C."/>
            <person name="Sanders R I."/>
            <person name="Robbins C."/>
            <person name="Chaturvedi A."/>
        </authorList>
    </citation>
    <scope>NUCLEOTIDE SEQUENCE</scope>
    <source>
        <strain evidence="2">CHB12</strain>
    </source>
</reference>
<protein>
    <recommendedName>
        <fullName evidence="1">Protein kinase domain-containing protein</fullName>
    </recommendedName>
</protein>
<organism evidence="2 3">
    <name type="scientific">Rhizophagus irregularis</name>
    <dbReference type="NCBI Taxonomy" id="588596"/>
    <lineage>
        <taxon>Eukaryota</taxon>
        <taxon>Fungi</taxon>
        <taxon>Fungi incertae sedis</taxon>
        <taxon>Mucoromycota</taxon>
        <taxon>Glomeromycotina</taxon>
        <taxon>Glomeromycetes</taxon>
        <taxon>Glomerales</taxon>
        <taxon>Glomeraceae</taxon>
        <taxon>Rhizophagus</taxon>
    </lineage>
</organism>
<name>A0A916E2U7_9GLOM</name>
<gene>
    <name evidence="2" type="ORF">CHRIB12_LOCUS5755</name>
</gene>
<dbReference type="Proteomes" id="UP000684084">
    <property type="component" value="Unassembled WGS sequence"/>
</dbReference>
<feature type="domain" description="Protein kinase" evidence="1">
    <location>
        <begin position="9"/>
        <end position="156"/>
    </location>
</feature>
<dbReference type="EMBL" id="CAGKOT010000009">
    <property type="protein sequence ID" value="CAB5353940.1"/>
    <property type="molecule type" value="Genomic_DNA"/>
</dbReference>
<evidence type="ECO:0000313" key="2">
    <source>
        <dbReference type="EMBL" id="CAB5353940.1"/>
    </source>
</evidence>
<dbReference type="InterPro" id="IPR001245">
    <property type="entry name" value="Ser-Thr/Tyr_kinase_cat_dom"/>
</dbReference>
<dbReference type="VEuPathDB" id="FungiDB:RhiirFUN_013409"/>
<dbReference type="Pfam" id="PF07714">
    <property type="entry name" value="PK_Tyr_Ser-Thr"/>
    <property type="match status" value="1"/>
</dbReference>